<proteinExistence type="predicted"/>
<sequence>MADWLLLSQAYPPDPAATGQYLAQLAEYLIHEGHRVTVLTGERGYEGRQNPMPLHETKGNLVIQRLKASPTRSTASLISRVRRQLAFIVQIFFAGMRLPKPDGILFVTTPHLIGAAVWLLVKLRKIPAVLWWMDINPDQAVAAGLLKSDDWKVHSFKQYNRILLQSLSTVILLDHFMAKRVRKAYALPD</sequence>
<dbReference type="AlphaFoldDB" id="A0A383DK12"/>
<gene>
    <name evidence="2" type="ORF">METZ01_LOCUS497671</name>
</gene>
<dbReference type="EMBL" id="UINC01217982">
    <property type="protein sequence ID" value="SVE44817.1"/>
    <property type="molecule type" value="Genomic_DNA"/>
</dbReference>
<evidence type="ECO:0000313" key="2">
    <source>
        <dbReference type="EMBL" id="SVE44817.1"/>
    </source>
</evidence>
<dbReference type="Pfam" id="PF13579">
    <property type="entry name" value="Glyco_trans_4_4"/>
    <property type="match status" value="1"/>
</dbReference>
<organism evidence="2">
    <name type="scientific">marine metagenome</name>
    <dbReference type="NCBI Taxonomy" id="408172"/>
    <lineage>
        <taxon>unclassified sequences</taxon>
        <taxon>metagenomes</taxon>
        <taxon>ecological metagenomes</taxon>
    </lineage>
</organism>
<feature type="non-terminal residue" evidence="2">
    <location>
        <position position="189"/>
    </location>
</feature>
<dbReference type="SUPFAM" id="SSF53756">
    <property type="entry name" value="UDP-Glycosyltransferase/glycogen phosphorylase"/>
    <property type="match status" value="1"/>
</dbReference>
<dbReference type="Gene3D" id="3.40.50.2000">
    <property type="entry name" value="Glycogen Phosphorylase B"/>
    <property type="match status" value="1"/>
</dbReference>
<name>A0A383DK12_9ZZZZ</name>
<evidence type="ECO:0000259" key="1">
    <source>
        <dbReference type="Pfam" id="PF13579"/>
    </source>
</evidence>
<dbReference type="InterPro" id="IPR028098">
    <property type="entry name" value="Glyco_trans_4-like_N"/>
</dbReference>
<reference evidence="2" key="1">
    <citation type="submission" date="2018-05" db="EMBL/GenBank/DDBJ databases">
        <authorList>
            <person name="Lanie J.A."/>
            <person name="Ng W.-L."/>
            <person name="Kazmierczak K.M."/>
            <person name="Andrzejewski T.M."/>
            <person name="Davidsen T.M."/>
            <person name="Wayne K.J."/>
            <person name="Tettelin H."/>
            <person name="Glass J.I."/>
            <person name="Rusch D."/>
            <person name="Podicherti R."/>
            <person name="Tsui H.-C.T."/>
            <person name="Winkler M.E."/>
        </authorList>
    </citation>
    <scope>NUCLEOTIDE SEQUENCE</scope>
</reference>
<accession>A0A383DK12</accession>
<feature type="domain" description="Glycosyltransferase subfamily 4-like N-terminal" evidence="1">
    <location>
        <begin position="19"/>
        <end position="183"/>
    </location>
</feature>
<protein>
    <recommendedName>
        <fullName evidence="1">Glycosyltransferase subfamily 4-like N-terminal domain-containing protein</fullName>
    </recommendedName>
</protein>